<protein>
    <submittedName>
        <fullName evidence="1">Uncharacterized protein</fullName>
    </submittedName>
</protein>
<dbReference type="Proteomes" id="UP000669060">
    <property type="component" value="Unassembled WGS sequence"/>
</dbReference>
<gene>
    <name evidence="1" type="ORF">JFY56_05660</name>
</gene>
<evidence type="ECO:0000313" key="2">
    <source>
        <dbReference type="Proteomes" id="UP000669060"/>
    </source>
</evidence>
<proteinExistence type="predicted"/>
<keyword evidence="2" id="KW-1185">Reference proteome</keyword>
<comment type="caution">
    <text evidence="1">The sequence shown here is derived from an EMBL/GenBank/DDBJ whole genome shotgun (WGS) entry which is preliminary data.</text>
</comment>
<name>A0ABS3TM02_9PSED</name>
<accession>A0ABS3TM02</accession>
<dbReference type="EMBL" id="JAELYA010000002">
    <property type="protein sequence ID" value="MBO3274700.1"/>
    <property type="molecule type" value="Genomic_DNA"/>
</dbReference>
<reference evidence="1 2" key="1">
    <citation type="submission" date="2020-12" db="EMBL/GenBank/DDBJ databases">
        <title>Pseudomonas schmalbachii sp. nov. isolated from millipede gut.</title>
        <authorList>
            <person name="Shelomi M."/>
        </authorList>
    </citation>
    <scope>NUCLEOTIDE SEQUENCE [LARGE SCALE GENOMIC DNA]</scope>
    <source>
        <strain evidence="1 2">Milli4</strain>
    </source>
</reference>
<sequence length="56" mass="6049">MNDAVRIRTICSAQAITMPNGGDVHLVPPPPKPRVTIVVHGVNDLAGCYERIERGL</sequence>
<evidence type="ECO:0000313" key="1">
    <source>
        <dbReference type="EMBL" id="MBO3274700.1"/>
    </source>
</evidence>
<organism evidence="1 2">
    <name type="scientific">Pseudomonas schmalbachii</name>
    <dbReference type="NCBI Taxonomy" id="2816993"/>
    <lineage>
        <taxon>Bacteria</taxon>
        <taxon>Pseudomonadati</taxon>
        <taxon>Pseudomonadota</taxon>
        <taxon>Gammaproteobacteria</taxon>
        <taxon>Pseudomonadales</taxon>
        <taxon>Pseudomonadaceae</taxon>
        <taxon>Pseudomonas</taxon>
    </lineage>
</organism>